<keyword evidence="2" id="KW-1185">Reference proteome</keyword>
<dbReference type="EMBL" id="JAUSUR010000002">
    <property type="protein sequence ID" value="MDQ0360577.1"/>
    <property type="molecule type" value="Genomic_DNA"/>
</dbReference>
<protein>
    <submittedName>
        <fullName evidence="1">Uncharacterized protein</fullName>
    </submittedName>
</protein>
<gene>
    <name evidence="1" type="ORF">J2S15_001322</name>
</gene>
<dbReference type="Proteomes" id="UP001230220">
    <property type="component" value="Unassembled WGS sequence"/>
</dbReference>
<evidence type="ECO:0000313" key="2">
    <source>
        <dbReference type="Proteomes" id="UP001230220"/>
    </source>
</evidence>
<accession>A0ABU0E116</accession>
<proteinExistence type="predicted"/>
<sequence>MTHITLNLTGKFMPIDRGDMFEDPLHEFLQAKEYGIVDGGGSALQANGEIDTVDVELYLNDGVDVSKVIDEMTEFLSQEVGVPKGSKWILEDKKIELGEYEGLGMYFNVEPDKVNVEELQNILNDSFAILGKKVLYTSNRLNDNVTVIYYYGDSYDEMERILSDFMKEKYSHLDITLKQL</sequence>
<dbReference type="RefSeq" id="WP_307406593.1">
    <property type="nucleotide sequence ID" value="NZ_JAUSUR010000002.1"/>
</dbReference>
<name>A0ABU0E116_9FIRM</name>
<organism evidence="1 2">
    <name type="scientific">Breznakia pachnodae</name>
    <dbReference type="NCBI Taxonomy" id="265178"/>
    <lineage>
        <taxon>Bacteria</taxon>
        <taxon>Bacillati</taxon>
        <taxon>Bacillota</taxon>
        <taxon>Erysipelotrichia</taxon>
        <taxon>Erysipelotrichales</taxon>
        <taxon>Erysipelotrichaceae</taxon>
        <taxon>Breznakia</taxon>
    </lineage>
</organism>
<reference evidence="1 2" key="1">
    <citation type="submission" date="2023-07" db="EMBL/GenBank/DDBJ databases">
        <title>Genomic Encyclopedia of Type Strains, Phase IV (KMG-IV): sequencing the most valuable type-strain genomes for metagenomic binning, comparative biology and taxonomic classification.</title>
        <authorList>
            <person name="Goeker M."/>
        </authorList>
    </citation>
    <scope>NUCLEOTIDE SEQUENCE [LARGE SCALE GENOMIC DNA]</scope>
    <source>
        <strain evidence="1 2">DSM 16784</strain>
    </source>
</reference>
<comment type="caution">
    <text evidence="1">The sequence shown here is derived from an EMBL/GenBank/DDBJ whole genome shotgun (WGS) entry which is preliminary data.</text>
</comment>
<evidence type="ECO:0000313" key="1">
    <source>
        <dbReference type="EMBL" id="MDQ0360577.1"/>
    </source>
</evidence>